<comment type="caution">
    <text evidence="1">The sequence shown here is derived from an EMBL/GenBank/DDBJ whole genome shotgun (WGS) entry which is preliminary data.</text>
</comment>
<dbReference type="EMBL" id="JAULSW010000002">
    <property type="protein sequence ID" value="KAK3389270.1"/>
    <property type="molecule type" value="Genomic_DNA"/>
</dbReference>
<dbReference type="Proteomes" id="UP001285441">
    <property type="component" value="Unassembled WGS sequence"/>
</dbReference>
<name>A0AAE0NX74_9PEZI</name>
<keyword evidence="2" id="KW-1185">Reference proteome</keyword>
<dbReference type="AlphaFoldDB" id="A0AAE0NX74"/>
<sequence length="180" mass="20490">MKASQICVWALELASRPTRGIGIILNELLGRSITGSRIEHVQHFQALMEDLPVPPNFVEHHGARSPTRKLAGMLAPHALTRRASEYPGQLPLNYLGNNEEKPALATKCRWALTRKFDRSFEDISGRVRAMENQHSFLHNHNICFESKKWQLIEVHTESRGTCLKQSAFPVSEELEELIEK</sequence>
<evidence type="ECO:0000313" key="1">
    <source>
        <dbReference type="EMBL" id="KAK3389270.1"/>
    </source>
</evidence>
<organism evidence="1 2">
    <name type="scientific">Podospora didyma</name>
    <dbReference type="NCBI Taxonomy" id="330526"/>
    <lineage>
        <taxon>Eukaryota</taxon>
        <taxon>Fungi</taxon>
        <taxon>Dikarya</taxon>
        <taxon>Ascomycota</taxon>
        <taxon>Pezizomycotina</taxon>
        <taxon>Sordariomycetes</taxon>
        <taxon>Sordariomycetidae</taxon>
        <taxon>Sordariales</taxon>
        <taxon>Podosporaceae</taxon>
        <taxon>Podospora</taxon>
    </lineage>
</organism>
<protein>
    <submittedName>
        <fullName evidence="1">Uncharacterized protein</fullName>
    </submittedName>
</protein>
<evidence type="ECO:0000313" key="2">
    <source>
        <dbReference type="Proteomes" id="UP001285441"/>
    </source>
</evidence>
<gene>
    <name evidence="1" type="ORF">B0H63DRAFT_537075</name>
</gene>
<reference evidence="1" key="2">
    <citation type="submission" date="2023-06" db="EMBL/GenBank/DDBJ databases">
        <authorList>
            <consortium name="Lawrence Berkeley National Laboratory"/>
            <person name="Haridas S."/>
            <person name="Hensen N."/>
            <person name="Bonometti L."/>
            <person name="Westerberg I."/>
            <person name="Brannstrom I.O."/>
            <person name="Guillou S."/>
            <person name="Cros-Aarteil S."/>
            <person name="Calhoun S."/>
            <person name="Kuo A."/>
            <person name="Mondo S."/>
            <person name="Pangilinan J."/>
            <person name="Riley R."/>
            <person name="LaButti K."/>
            <person name="Andreopoulos B."/>
            <person name="Lipzen A."/>
            <person name="Chen C."/>
            <person name="Yanf M."/>
            <person name="Daum C."/>
            <person name="Ng V."/>
            <person name="Clum A."/>
            <person name="Steindorff A."/>
            <person name="Ohm R."/>
            <person name="Martin F."/>
            <person name="Silar P."/>
            <person name="Natvig D."/>
            <person name="Lalanne C."/>
            <person name="Gautier V."/>
            <person name="Ament-velasquez S.L."/>
            <person name="Kruys A."/>
            <person name="Hutchinson M.I."/>
            <person name="Powell A.J."/>
            <person name="Barry K."/>
            <person name="Miller A.N."/>
            <person name="Grigoriev I.V."/>
            <person name="Debuchy R."/>
            <person name="Gladieux P."/>
            <person name="Thoren M.H."/>
            <person name="Johannesson H."/>
        </authorList>
    </citation>
    <scope>NUCLEOTIDE SEQUENCE</scope>
    <source>
        <strain evidence="1">CBS 232.78</strain>
    </source>
</reference>
<proteinExistence type="predicted"/>
<accession>A0AAE0NX74</accession>
<reference evidence="1" key="1">
    <citation type="journal article" date="2023" name="Mol. Phylogenet. Evol.">
        <title>Genome-scale phylogeny and comparative genomics of the fungal order Sordariales.</title>
        <authorList>
            <person name="Hensen N."/>
            <person name="Bonometti L."/>
            <person name="Westerberg I."/>
            <person name="Brannstrom I.O."/>
            <person name="Guillou S."/>
            <person name="Cros-Aarteil S."/>
            <person name="Calhoun S."/>
            <person name="Haridas S."/>
            <person name="Kuo A."/>
            <person name="Mondo S."/>
            <person name="Pangilinan J."/>
            <person name="Riley R."/>
            <person name="LaButti K."/>
            <person name="Andreopoulos B."/>
            <person name="Lipzen A."/>
            <person name="Chen C."/>
            <person name="Yan M."/>
            <person name="Daum C."/>
            <person name="Ng V."/>
            <person name="Clum A."/>
            <person name="Steindorff A."/>
            <person name="Ohm R.A."/>
            <person name="Martin F."/>
            <person name="Silar P."/>
            <person name="Natvig D.O."/>
            <person name="Lalanne C."/>
            <person name="Gautier V."/>
            <person name="Ament-Velasquez S.L."/>
            <person name="Kruys A."/>
            <person name="Hutchinson M.I."/>
            <person name="Powell A.J."/>
            <person name="Barry K."/>
            <person name="Miller A.N."/>
            <person name="Grigoriev I.V."/>
            <person name="Debuchy R."/>
            <person name="Gladieux P."/>
            <person name="Hiltunen Thoren M."/>
            <person name="Johannesson H."/>
        </authorList>
    </citation>
    <scope>NUCLEOTIDE SEQUENCE</scope>
    <source>
        <strain evidence="1">CBS 232.78</strain>
    </source>
</reference>